<feature type="binding site" evidence="4">
    <location>
        <position position="43"/>
    </location>
    <ligand>
        <name>Zn(2+)</name>
        <dbReference type="ChEBI" id="CHEBI:29105"/>
        <note>catalytic</note>
    </ligand>
</feature>
<dbReference type="GeneID" id="27359760"/>
<evidence type="ECO:0000313" key="7">
    <source>
        <dbReference type="EMBL" id="KIW40490.1"/>
    </source>
</evidence>
<keyword evidence="4" id="KW-0546">Nucleotide metabolism</keyword>
<feature type="binding site" evidence="4">
    <location>
        <position position="305"/>
    </location>
    <ligand>
        <name>substrate</name>
    </ligand>
</feature>
<feature type="binding site" evidence="4">
    <location>
        <position position="41"/>
    </location>
    <ligand>
        <name>Zn(2+)</name>
        <dbReference type="ChEBI" id="CHEBI:29105"/>
        <note>catalytic</note>
    </ligand>
</feature>
<dbReference type="HOGENOM" id="CLU_039228_7_0_1"/>
<dbReference type="PANTHER" id="PTHR43114">
    <property type="entry name" value="ADENINE DEAMINASE"/>
    <property type="match status" value="1"/>
</dbReference>
<feature type="region of interest" description="Disordered" evidence="5">
    <location>
        <begin position="1"/>
        <end position="22"/>
    </location>
</feature>
<dbReference type="GO" id="GO:0005829">
    <property type="term" value="C:cytosol"/>
    <property type="evidence" value="ECO:0007669"/>
    <property type="project" value="TreeGrafter"/>
</dbReference>
<dbReference type="EC" id="3.5.4.2" evidence="4"/>
<feature type="site" description="Important for catalytic activity" evidence="4">
    <location>
        <position position="249"/>
    </location>
</feature>
<comment type="subcellular location">
    <subcellularLocation>
        <location evidence="4">Cytoplasm</location>
    </subcellularLocation>
    <subcellularLocation>
        <location evidence="4">Nucleus</location>
    </subcellularLocation>
</comment>
<dbReference type="SUPFAM" id="SSF51556">
    <property type="entry name" value="Metallo-dependent hydrolases"/>
    <property type="match status" value="1"/>
</dbReference>
<dbReference type="RefSeq" id="XP_016260706.1">
    <property type="nucleotide sequence ID" value="XM_016408952.1"/>
</dbReference>
<dbReference type="GO" id="GO:0005634">
    <property type="term" value="C:nucleus"/>
    <property type="evidence" value="ECO:0007669"/>
    <property type="project" value="UniProtKB-SubCell"/>
</dbReference>
<evidence type="ECO:0000313" key="8">
    <source>
        <dbReference type="Proteomes" id="UP000053342"/>
    </source>
</evidence>
<comment type="caution">
    <text evidence="4">Lacks conserved residue(s) required for the propagation of feature annotation.</text>
</comment>
<comment type="catalytic activity">
    <reaction evidence="4">
        <text>adenine + H2O + H(+) = hypoxanthine + NH4(+)</text>
        <dbReference type="Rhea" id="RHEA:23688"/>
        <dbReference type="ChEBI" id="CHEBI:15377"/>
        <dbReference type="ChEBI" id="CHEBI:15378"/>
        <dbReference type="ChEBI" id="CHEBI:16708"/>
        <dbReference type="ChEBI" id="CHEBI:17368"/>
        <dbReference type="ChEBI" id="CHEBI:28938"/>
        <dbReference type="EC" id="3.5.4.2"/>
    </reaction>
</comment>
<feature type="binding site" evidence="4">
    <location>
        <position position="304"/>
    </location>
    <ligand>
        <name>Zn(2+)</name>
        <dbReference type="ChEBI" id="CHEBI:29105"/>
        <note>catalytic</note>
    </ligand>
</feature>
<name>A0A0D2DDL0_9EURO</name>
<dbReference type="GO" id="GO:0008270">
    <property type="term" value="F:zinc ion binding"/>
    <property type="evidence" value="ECO:0007669"/>
    <property type="project" value="UniProtKB-UniRule"/>
</dbReference>
<dbReference type="EMBL" id="KN847338">
    <property type="protein sequence ID" value="KIW40490.1"/>
    <property type="molecule type" value="Genomic_DNA"/>
</dbReference>
<dbReference type="GO" id="GO:0009117">
    <property type="term" value="P:nucleotide metabolic process"/>
    <property type="evidence" value="ECO:0007669"/>
    <property type="project" value="UniProtKB-KW"/>
</dbReference>
<comment type="cofactor">
    <cofactor evidence="4">
        <name>Zn(2+)</name>
        <dbReference type="ChEBI" id="CHEBI:29105"/>
    </cofactor>
    <text evidence="4">Binds 1 zinc ion per subunit.</text>
</comment>
<dbReference type="InterPro" id="IPR032466">
    <property type="entry name" value="Metal_Hydrolase"/>
</dbReference>
<protein>
    <recommendedName>
        <fullName evidence="4">Adenine deaminase</fullName>
        <shortName evidence="4">ADE</shortName>
        <ecNumber evidence="4">3.5.4.2</ecNumber>
    </recommendedName>
    <alternativeName>
        <fullName evidence="4">Adenine aminohydrolase</fullName>
        <shortName evidence="4">AAH</shortName>
    </alternativeName>
</protein>
<accession>A0A0D2DDL0</accession>
<feature type="binding site" evidence="4">
    <location>
        <position position="223"/>
    </location>
    <ligand>
        <name>Zn(2+)</name>
        <dbReference type="ChEBI" id="CHEBI:29105"/>
        <note>catalytic</note>
    </ligand>
</feature>
<sequence length="373" mass="41725">MRQNTAIDNMSSDSAAPQIQDGDSDIDIKTFIHGMPKCELHVHLEGCLTPGLARQLAERNNLPLPPSLSSLDPSQTGYTFHDLTSFLAVYYPNLSVLQTEHDFRDLAVDYLTRAHAQNVKHVELFFDPQAHTSRGVPFPTVIRGYRLGLLMAQRTLGISASLILCFLRDQSAEYAMATLMEALPYKDALIGVGLDSDERDNPPSKFAAVFQRASKEGFLLTAHCDIDQANSITHIRQCINEIQVDRIDHGTNIVEDESLIETIISKNIGLTCCPVSNSVVTSDFKGREILTLLRRGVKVTINSDDPAYFRAYVNENVEKLARESDVTRKELIQLQRNAFGISWISSWRRNHFLALLDDYEAKMIQSQAMVNGA</sequence>
<keyword evidence="3 4" id="KW-0862">Zinc</keyword>
<dbReference type="STRING" id="215243.A0A0D2DDL0"/>
<dbReference type="Proteomes" id="UP000053342">
    <property type="component" value="Unassembled WGS sequence"/>
</dbReference>
<dbReference type="InterPro" id="IPR028892">
    <property type="entry name" value="ADE"/>
</dbReference>
<dbReference type="Gene3D" id="3.20.20.140">
    <property type="entry name" value="Metal-dependent hydrolases"/>
    <property type="match status" value="1"/>
</dbReference>
<evidence type="ECO:0000256" key="5">
    <source>
        <dbReference type="SAM" id="MobiDB-lite"/>
    </source>
</evidence>
<dbReference type="NCBIfam" id="TIGR01430">
    <property type="entry name" value="aden_deam"/>
    <property type="match status" value="1"/>
</dbReference>
<comment type="function">
    <text evidence="4">Catalyzes the hydrolytic deamination of adenine to hypoxanthine. Plays an important role in the purine salvage pathway and in nitrogen catabolism.</text>
</comment>
<dbReference type="GO" id="GO:0000034">
    <property type="term" value="F:adenine deaminase activity"/>
    <property type="evidence" value="ECO:0007669"/>
    <property type="project" value="UniProtKB-UniRule"/>
</dbReference>
<dbReference type="OrthoDB" id="272271at2759"/>
<keyword evidence="8" id="KW-1185">Reference proteome</keyword>
<keyword evidence="2 4" id="KW-0378">Hydrolase</keyword>
<evidence type="ECO:0000256" key="3">
    <source>
        <dbReference type="ARBA" id="ARBA00022833"/>
    </source>
</evidence>
<keyword evidence="4" id="KW-0539">Nucleus</keyword>
<organism evidence="7 8">
    <name type="scientific">Exophiala oligosperma</name>
    <dbReference type="NCBI Taxonomy" id="215243"/>
    <lineage>
        <taxon>Eukaryota</taxon>
        <taxon>Fungi</taxon>
        <taxon>Dikarya</taxon>
        <taxon>Ascomycota</taxon>
        <taxon>Pezizomycotina</taxon>
        <taxon>Eurotiomycetes</taxon>
        <taxon>Chaetothyriomycetidae</taxon>
        <taxon>Chaetothyriales</taxon>
        <taxon>Herpotrichiellaceae</taxon>
        <taxon>Exophiala</taxon>
    </lineage>
</organism>
<comment type="similarity">
    <text evidence="4">Belongs to the metallo-dependent hydrolases superfamily. Adenosine and AMP deaminases family. Adenine deaminase type 2 subfamily.</text>
</comment>
<feature type="compositionally biased region" description="Polar residues" evidence="5">
    <location>
        <begin position="1"/>
        <end position="17"/>
    </location>
</feature>
<evidence type="ECO:0000256" key="2">
    <source>
        <dbReference type="ARBA" id="ARBA00022801"/>
    </source>
</evidence>
<proteinExistence type="inferred from homology"/>
<dbReference type="GO" id="GO:0043103">
    <property type="term" value="P:hypoxanthine salvage"/>
    <property type="evidence" value="ECO:0007669"/>
    <property type="project" value="UniProtKB-UniRule"/>
</dbReference>
<gene>
    <name evidence="4" type="primary">AAH1</name>
    <name evidence="7" type="ORF">PV06_07686</name>
</gene>
<keyword evidence="4" id="KW-0963">Cytoplasm</keyword>
<evidence type="ECO:0000259" key="6">
    <source>
        <dbReference type="Pfam" id="PF00962"/>
    </source>
</evidence>
<dbReference type="HAMAP" id="MF_01962">
    <property type="entry name" value="Adenine_deaminase"/>
    <property type="match status" value="1"/>
</dbReference>
<keyword evidence="1 4" id="KW-0479">Metal-binding</keyword>
<dbReference type="InterPro" id="IPR001365">
    <property type="entry name" value="A_deaminase_dom"/>
</dbReference>
<dbReference type="PANTHER" id="PTHR43114:SF7">
    <property type="entry name" value="ADENOSINE DEAMINASE DOMAIN-CONTAINING PROTEIN"/>
    <property type="match status" value="1"/>
</dbReference>
<dbReference type="AlphaFoldDB" id="A0A0D2DDL0"/>
<evidence type="ECO:0000256" key="4">
    <source>
        <dbReference type="HAMAP-Rule" id="MF_03145"/>
    </source>
</evidence>
<dbReference type="InterPro" id="IPR006330">
    <property type="entry name" value="Ado/ade_deaminase"/>
</dbReference>
<evidence type="ECO:0000256" key="1">
    <source>
        <dbReference type="ARBA" id="ARBA00022723"/>
    </source>
</evidence>
<feature type="domain" description="Adenosine deaminase" evidence="6">
    <location>
        <begin position="36"/>
        <end position="358"/>
    </location>
</feature>
<dbReference type="VEuPathDB" id="FungiDB:PV06_07686"/>
<dbReference type="GO" id="GO:0006146">
    <property type="term" value="P:adenine catabolic process"/>
    <property type="evidence" value="ECO:0007669"/>
    <property type="project" value="UniProtKB-UniRule"/>
</dbReference>
<reference evidence="7 8" key="1">
    <citation type="submission" date="2015-01" db="EMBL/GenBank/DDBJ databases">
        <title>The Genome Sequence of Exophiala oligosperma CBS72588.</title>
        <authorList>
            <consortium name="The Broad Institute Genomics Platform"/>
            <person name="Cuomo C."/>
            <person name="de Hoog S."/>
            <person name="Gorbushina A."/>
            <person name="Stielow B."/>
            <person name="Teixiera M."/>
            <person name="Abouelleil A."/>
            <person name="Chapman S.B."/>
            <person name="Priest M."/>
            <person name="Young S.K."/>
            <person name="Wortman J."/>
            <person name="Nusbaum C."/>
            <person name="Birren B."/>
        </authorList>
    </citation>
    <scope>NUCLEOTIDE SEQUENCE [LARGE SCALE GENOMIC DNA]</scope>
    <source>
        <strain evidence="7 8">CBS 72588</strain>
    </source>
</reference>
<dbReference type="Pfam" id="PF00962">
    <property type="entry name" value="A_deaminase"/>
    <property type="match status" value="1"/>
</dbReference>